<dbReference type="EMBL" id="JBEPLU010000002">
    <property type="protein sequence ID" value="MET3527598.1"/>
    <property type="molecule type" value="Genomic_DNA"/>
</dbReference>
<keyword evidence="9" id="KW-1185">Reference proteome</keyword>
<dbReference type="NCBIfam" id="TIGR01770">
    <property type="entry name" value="NDH_I_N"/>
    <property type="match status" value="1"/>
</dbReference>
<keyword evidence="5" id="KW-0830">Ubiquinone</keyword>
<keyword evidence="2 5" id="KW-0812">Transmembrane</keyword>
<reference evidence="8 9" key="1">
    <citation type="submission" date="2024-06" db="EMBL/GenBank/DDBJ databases">
        <title>Genomic Encyclopedia of Type Strains, Phase IV (KMG-IV): sequencing the most valuable type-strain genomes for metagenomic binning, comparative biology and taxonomic classification.</title>
        <authorList>
            <person name="Goeker M."/>
        </authorList>
    </citation>
    <scope>NUCLEOTIDE SEQUENCE [LARGE SCALE GENOMIC DNA]</scope>
    <source>
        <strain evidence="8 9">DSM 17809</strain>
    </source>
</reference>
<comment type="subcellular location">
    <subcellularLocation>
        <location evidence="5">Cell membrane</location>
        <topology evidence="5">Multi-pass membrane protein</topology>
    </subcellularLocation>
    <subcellularLocation>
        <location evidence="1">Endomembrane system</location>
        <topology evidence="1">Multi-pass membrane protein</topology>
    </subcellularLocation>
    <subcellularLocation>
        <location evidence="6">Membrane</location>
        <topology evidence="6">Multi-pass membrane protein</topology>
    </subcellularLocation>
</comment>
<dbReference type="HAMAP" id="MF_00445">
    <property type="entry name" value="NDH1_NuoN_1"/>
    <property type="match status" value="1"/>
</dbReference>
<evidence type="ECO:0000256" key="5">
    <source>
        <dbReference type="HAMAP-Rule" id="MF_00445"/>
    </source>
</evidence>
<feature type="transmembrane region" description="Helical" evidence="5">
    <location>
        <begin position="70"/>
        <end position="89"/>
    </location>
</feature>
<gene>
    <name evidence="5" type="primary">nuoN</name>
    <name evidence="8" type="ORF">ABID41_002716</name>
</gene>
<dbReference type="InterPro" id="IPR010096">
    <property type="entry name" value="NADH-Q_OxRdtase_suN/2"/>
</dbReference>
<feature type="transmembrane region" description="Helical" evidence="5">
    <location>
        <begin position="155"/>
        <end position="179"/>
    </location>
</feature>
<feature type="transmembrane region" description="Helical" evidence="5">
    <location>
        <begin position="233"/>
        <end position="253"/>
    </location>
</feature>
<sequence length="480" mass="49739">MTFSHDLALAAPEMILAIAALGLLVIGAFSPKATTTLMFASVAALAVAAWAAVVGPVGRGFAGGMISDSASTFTKVAIYAASAVSIVLGQKWFERRAIRNFEFPILILLAALGMGMMASAGDLISLYIGIELHSLALYVLAAIKRDDAKASEAGLKYFVLGSLSSGLLLYGASLIYGFAGSTKFDDIAVAVQAGAGAGVLFGLVFLICGIAFKISAAPFHMWTPDVYEGAPTPVVAFFAGAPKLAAMVLFARVLSEGFEGAAAQWRQVLVIIALLSIFVGALAGLAQQNLKRLWAYSSIANVGYAVLGLAAGNAEGVQAMLVFMVLYLVDVTGFFACLAALSREGRPMETIGDMAGLFKERPGIALAMTAFSLSALGLPPFSGFWAKFYVFKAAINIADPMIQVAAVLGLVGSVIAAFYYLRLIKVMWFDEAPGVVDASPGEARVIAIGAAVFSFPLVLGALVFIDPLAKAAAAALGLAA</sequence>
<keyword evidence="5" id="KW-1003">Cell membrane</keyword>
<protein>
    <recommendedName>
        <fullName evidence="5">NADH-quinone oxidoreductase subunit N</fullName>
        <ecNumber evidence="5">7.1.1.-</ecNumber>
    </recommendedName>
    <alternativeName>
        <fullName evidence="5">NADH dehydrogenase I subunit N</fullName>
    </alternativeName>
    <alternativeName>
        <fullName evidence="5">NDH-1 subunit N</fullName>
    </alternativeName>
</protein>
<evidence type="ECO:0000256" key="6">
    <source>
        <dbReference type="RuleBase" id="RU000320"/>
    </source>
</evidence>
<keyword evidence="5" id="KW-0813">Transport</keyword>
<dbReference type="InterPro" id="IPR001750">
    <property type="entry name" value="ND/Mrp_TM"/>
</dbReference>
<keyword evidence="4 5" id="KW-0472">Membrane</keyword>
<name>A0ABV2EKK9_9CAUL</name>
<keyword evidence="5" id="KW-1278">Translocase</keyword>
<feature type="transmembrane region" description="Helical" evidence="5">
    <location>
        <begin position="101"/>
        <end position="118"/>
    </location>
</feature>
<comment type="subunit">
    <text evidence="5">NDH-1 is composed of 14 different subunits. Subunits NuoA, H, J, K, L, M, N constitute the membrane sector of the complex.</text>
</comment>
<dbReference type="EC" id="7.1.1.-" evidence="5"/>
<proteinExistence type="inferred from homology"/>
<evidence type="ECO:0000256" key="4">
    <source>
        <dbReference type="ARBA" id="ARBA00023136"/>
    </source>
</evidence>
<feature type="transmembrane region" description="Helical" evidence="5">
    <location>
        <begin position="362"/>
        <end position="381"/>
    </location>
</feature>
<keyword evidence="5" id="KW-0874">Quinone</keyword>
<feature type="transmembrane region" description="Helical" evidence="5">
    <location>
        <begin position="124"/>
        <end position="143"/>
    </location>
</feature>
<feature type="transmembrane region" description="Helical" evidence="5">
    <location>
        <begin position="445"/>
        <end position="465"/>
    </location>
</feature>
<dbReference type="RefSeq" id="WP_331932083.1">
    <property type="nucleotide sequence ID" value="NZ_JBEPLU010000002.1"/>
</dbReference>
<feature type="transmembrane region" description="Helical" evidence="5">
    <location>
        <begin position="6"/>
        <end position="29"/>
    </location>
</feature>
<accession>A0ABV2EKK9</accession>
<evidence type="ECO:0000259" key="7">
    <source>
        <dbReference type="Pfam" id="PF00361"/>
    </source>
</evidence>
<dbReference type="PANTHER" id="PTHR22773">
    <property type="entry name" value="NADH DEHYDROGENASE"/>
    <property type="match status" value="1"/>
</dbReference>
<dbReference type="Pfam" id="PF00361">
    <property type="entry name" value="Proton_antipo_M"/>
    <property type="match status" value="1"/>
</dbReference>
<keyword evidence="3 5" id="KW-1133">Transmembrane helix</keyword>
<feature type="transmembrane region" description="Helical" evidence="5">
    <location>
        <begin position="191"/>
        <end position="212"/>
    </location>
</feature>
<dbReference type="Proteomes" id="UP001549110">
    <property type="component" value="Unassembled WGS sequence"/>
</dbReference>
<evidence type="ECO:0000256" key="1">
    <source>
        <dbReference type="ARBA" id="ARBA00004127"/>
    </source>
</evidence>
<feature type="transmembrane region" description="Helical" evidence="5">
    <location>
        <begin position="293"/>
        <end position="311"/>
    </location>
</feature>
<evidence type="ECO:0000313" key="8">
    <source>
        <dbReference type="EMBL" id="MET3527598.1"/>
    </source>
</evidence>
<organism evidence="8 9">
    <name type="scientific">Phenylobacterium koreense</name>
    <dbReference type="NCBI Taxonomy" id="266125"/>
    <lineage>
        <taxon>Bacteria</taxon>
        <taxon>Pseudomonadati</taxon>
        <taxon>Pseudomonadota</taxon>
        <taxon>Alphaproteobacteria</taxon>
        <taxon>Caulobacterales</taxon>
        <taxon>Caulobacteraceae</taxon>
        <taxon>Phenylobacterium</taxon>
    </lineage>
</organism>
<comment type="catalytic activity">
    <reaction evidence="5">
        <text>a quinone + NADH + 5 H(+)(in) = a quinol + NAD(+) + 4 H(+)(out)</text>
        <dbReference type="Rhea" id="RHEA:57888"/>
        <dbReference type="ChEBI" id="CHEBI:15378"/>
        <dbReference type="ChEBI" id="CHEBI:24646"/>
        <dbReference type="ChEBI" id="CHEBI:57540"/>
        <dbReference type="ChEBI" id="CHEBI:57945"/>
        <dbReference type="ChEBI" id="CHEBI:132124"/>
    </reaction>
</comment>
<feature type="domain" description="NADH:quinone oxidoreductase/Mrp antiporter transmembrane" evidence="7">
    <location>
        <begin position="120"/>
        <end position="408"/>
    </location>
</feature>
<feature type="transmembrane region" description="Helical" evidence="5">
    <location>
        <begin position="265"/>
        <end position="286"/>
    </location>
</feature>
<feature type="transmembrane region" description="Helical" evidence="5">
    <location>
        <begin position="401"/>
        <end position="424"/>
    </location>
</feature>
<keyword evidence="5" id="KW-0520">NAD</keyword>
<feature type="transmembrane region" description="Helical" evidence="5">
    <location>
        <begin position="36"/>
        <end position="58"/>
    </location>
</feature>
<evidence type="ECO:0000256" key="3">
    <source>
        <dbReference type="ARBA" id="ARBA00022989"/>
    </source>
</evidence>
<evidence type="ECO:0000313" key="9">
    <source>
        <dbReference type="Proteomes" id="UP001549110"/>
    </source>
</evidence>
<comment type="similarity">
    <text evidence="5">Belongs to the complex I subunit 2 family.</text>
</comment>
<comment type="function">
    <text evidence="5">NDH-1 shuttles electrons from NADH, via FMN and iron-sulfur (Fe-S) centers, to quinones in the respiratory chain. The immediate electron acceptor for the enzyme in this species is believed to be ubiquinone. Couples the redox reaction to proton translocation (for every two electrons transferred, four hydrogen ions are translocated across the cytoplasmic membrane), and thus conserves the redox energy in a proton gradient.</text>
</comment>
<evidence type="ECO:0000256" key="2">
    <source>
        <dbReference type="ARBA" id="ARBA00022692"/>
    </source>
</evidence>
<comment type="caution">
    <text evidence="8">The sequence shown here is derived from an EMBL/GenBank/DDBJ whole genome shotgun (WGS) entry which is preliminary data.</text>
</comment>
<dbReference type="NCBIfam" id="NF004440">
    <property type="entry name" value="PRK05777.1-3"/>
    <property type="match status" value="1"/>
</dbReference>
<feature type="transmembrane region" description="Helical" evidence="5">
    <location>
        <begin position="317"/>
        <end position="341"/>
    </location>
</feature>